<reference evidence="11" key="1">
    <citation type="submission" date="2022-03" db="EMBL/GenBank/DDBJ databases">
        <authorList>
            <person name="Tunstrom K."/>
        </authorList>
    </citation>
    <scope>NUCLEOTIDE SEQUENCE</scope>
</reference>
<dbReference type="EMBL" id="CAKOGL010000010">
    <property type="protein sequence ID" value="CAH2091166.1"/>
    <property type="molecule type" value="Genomic_DNA"/>
</dbReference>
<dbReference type="GO" id="GO:0016788">
    <property type="term" value="F:hydrolase activity, acting on ester bonds"/>
    <property type="evidence" value="ECO:0007669"/>
    <property type="project" value="InterPro"/>
</dbReference>
<evidence type="ECO:0000256" key="1">
    <source>
        <dbReference type="ARBA" id="ARBA00010701"/>
    </source>
</evidence>
<dbReference type="FunFam" id="3.40.50.1820:FF:000021">
    <property type="entry name" value="Lipase"/>
    <property type="match status" value="1"/>
</dbReference>
<keyword evidence="6" id="KW-0325">Glycoprotein</keyword>
<proteinExistence type="inferred from homology"/>
<dbReference type="InterPro" id="IPR025483">
    <property type="entry name" value="Lipase_euk"/>
</dbReference>
<evidence type="ECO:0000256" key="5">
    <source>
        <dbReference type="ARBA" id="ARBA00023098"/>
    </source>
</evidence>
<dbReference type="Pfam" id="PF04083">
    <property type="entry name" value="Abhydro_lipase"/>
    <property type="match status" value="1"/>
</dbReference>
<feature type="chain" id="PRO_5043516033" description="Lipase" evidence="9">
    <location>
        <begin position="23"/>
        <end position="417"/>
    </location>
</feature>
<dbReference type="Proteomes" id="UP001153954">
    <property type="component" value="Unassembled WGS sequence"/>
</dbReference>
<evidence type="ECO:0000256" key="2">
    <source>
        <dbReference type="ARBA" id="ARBA00022729"/>
    </source>
</evidence>
<evidence type="ECO:0000313" key="11">
    <source>
        <dbReference type="EMBL" id="CAH2091166.1"/>
    </source>
</evidence>
<keyword evidence="4 7" id="KW-0442">Lipid degradation</keyword>
<sequence length="417" mass="46689">MLGTVVLLSCVVLAVGSRSPHADYIEELVRNNVFGNRVSNNILEDATLDLPDLVRKYKYPFEEHSVTTQDGYVLGLHRIPHGRDLNNFPSDKPVVFLMHGLLMSSADYITSGPGSALAYILADEGYDVWLGNARGNYFSRKHTILNPSDVDFWQFSWDEIGNIDLPAMIDYILSYTTKSALHYIGHSQGTTSFFVMCSLRPEYNEKIITMHALSPVAYMANNQNPLLLAIAPYSRDIASLASLIGVGEILPNREFYTWVGQTFCSDGSLVQPLCSTILFLAGGWNEIQHNATMMPVYFGHTPAGAAVMQFAHYGQGISEKEFRRYDFGIVQNFIKYGRPIPPSYDLSKVIVPVMLHYSERDPLAHVTDVERLFGELGGPAARFRVPQSTFSHIDFVWGIDAKSSVYDRIILLLKNID</sequence>
<feature type="active site" description="Charge relay system" evidence="8">
    <location>
        <position position="392"/>
    </location>
</feature>
<evidence type="ECO:0000256" key="8">
    <source>
        <dbReference type="PIRSR" id="PIRSR000862-1"/>
    </source>
</evidence>
<dbReference type="PANTHER" id="PTHR11005">
    <property type="entry name" value="LYSOSOMAL ACID LIPASE-RELATED"/>
    <property type="match status" value="1"/>
</dbReference>
<feature type="domain" description="Partial AB-hydrolase lipase" evidence="10">
    <location>
        <begin position="51"/>
        <end position="112"/>
    </location>
</feature>
<dbReference type="Gene3D" id="3.40.50.1820">
    <property type="entry name" value="alpha/beta hydrolase"/>
    <property type="match status" value="1"/>
</dbReference>
<dbReference type="GO" id="GO:0016042">
    <property type="term" value="P:lipid catabolic process"/>
    <property type="evidence" value="ECO:0007669"/>
    <property type="project" value="UniProtKB-KW"/>
</dbReference>
<dbReference type="PIRSF" id="PIRSF000862">
    <property type="entry name" value="Steryl_ester_lip"/>
    <property type="match status" value="1"/>
</dbReference>
<dbReference type="InterPro" id="IPR029058">
    <property type="entry name" value="AB_hydrolase_fold"/>
</dbReference>
<evidence type="ECO:0000256" key="7">
    <source>
        <dbReference type="PIRNR" id="PIRNR000862"/>
    </source>
</evidence>
<protein>
    <recommendedName>
        <fullName evidence="7">Lipase</fullName>
    </recommendedName>
</protein>
<accession>A0AAU9TWE6</accession>
<evidence type="ECO:0000256" key="3">
    <source>
        <dbReference type="ARBA" id="ARBA00022801"/>
    </source>
</evidence>
<name>A0AAU9TWE6_EUPED</name>
<comment type="caution">
    <text evidence="11">The sequence shown here is derived from an EMBL/GenBank/DDBJ whole genome shotgun (WGS) entry which is preliminary data.</text>
</comment>
<gene>
    <name evidence="11" type="ORF">EEDITHA_LOCUS7053</name>
</gene>
<keyword evidence="3 7" id="KW-0378">Hydrolase</keyword>
<evidence type="ECO:0000256" key="6">
    <source>
        <dbReference type="ARBA" id="ARBA00023180"/>
    </source>
</evidence>
<dbReference type="InterPro" id="IPR006693">
    <property type="entry name" value="AB_hydrolase_lipase"/>
</dbReference>
<evidence type="ECO:0000259" key="10">
    <source>
        <dbReference type="Pfam" id="PF04083"/>
    </source>
</evidence>
<keyword evidence="5" id="KW-0443">Lipid metabolism</keyword>
<organism evidence="11 12">
    <name type="scientific">Euphydryas editha</name>
    <name type="common">Edith's checkerspot</name>
    <dbReference type="NCBI Taxonomy" id="104508"/>
    <lineage>
        <taxon>Eukaryota</taxon>
        <taxon>Metazoa</taxon>
        <taxon>Ecdysozoa</taxon>
        <taxon>Arthropoda</taxon>
        <taxon>Hexapoda</taxon>
        <taxon>Insecta</taxon>
        <taxon>Pterygota</taxon>
        <taxon>Neoptera</taxon>
        <taxon>Endopterygota</taxon>
        <taxon>Lepidoptera</taxon>
        <taxon>Glossata</taxon>
        <taxon>Ditrysia</taxon>
        <taxon>Papilionoidea</taxon>
        <taxon>Nymphalidae</taxon>
        <taxon>Nymphalinae</taxon>
        <taxon>Euphydryas</taxon>
    </lineage>
</organism>
<comment type="similarity">
    <text evidence="1 7">Belongs to the AB hydrolase superfamily. Lipase family.</text>
</comment>
<evidence type="ECO:0000256" key="4">
    <source>
        <dbReference type="ARBA" id="ARBA00022963"/>
    </source>
</evidence>
<keyword evidence="2 9" id="KW-0732">Signal</keyword>
<feature type="signal peptide" evidence="9">
    <location>
        <begin position="1"/>
        <end position="22"/>
    </location>
</feature>
<keyword evidence="12" id="KW-1185">Reference proteome</keyword>
<evidence type="ECO:0000256" key="9">
    <source>
        <dbReference type="SAM" id="SignalP"/>
    </source>
</evidence>
<dbReference type="SUPFAM" id="SSF53474">
    <property type="entry name" value="alpha/beta-Hydrolases"/>
    <property type="match status" value="1"/>
</dbReference>
<feature type="active site" description="Charge relay system" evidence="8">
    <location>
        <position position="361"/>
    </location>
</feature>
<dbReference type="AlphaFoldDB" id="A0AAU9TWE6"/>
<evidence type="ECO:0000313" key="12">
    <source>
        <dbReference type="Proteomes" id="UP001153954"/>
    </source>
</evidence>
<feature type="active site" description="Nucleophile" evidence="8">
    <location>
        <position position="187"/>
    </location>
</feature>